<reference evidence="2" key="1">
    <citation type="submission" date="2018-11" db="EMBL/GenBank/DDBJ databases">
        <authorList>
            <person name="Alioto T."/>
            <person name="Alioto T."/>
        </authorList>
    </citation>
    <scope>NUCLEOTIDE SEQUENCE</scope>
</reference>
<dbReference type="AlphaFoldDB" id="A0A8B6GPW2"/>
<organism evidence="2 3">
    <name type="scientific">Mytilus galloprovincialis</name>
    <name type="common">Mediterranean mussel</name>
    <dbReference type="NCBI Taxonomy" id="29158"/>
    <lineage>
        <taxon>Eukaryota</taxon>
        <taxon>Metazoa</taxon>
        <taxon>Spiralia</taxon>
        <taxon>Lophotrochozoa</taxon>
        <taxon>Mollusca</taxon>
        <taxon>Bivalvia</taxon>
        <taxon>Autobranchia</taxon>
        <taxon>Pteriomorphia</taxon>
        <taxon>Mytilida</taxon>
        <taxon>Mytiloidea</taxon>
        <taxon>Mytilidae</taxon>
        <taxon>Mytilinae</taxon>
        <taxon>Mytilus</taxon>
    </lineage>
</organism>
<dbReference type="OrthoDB" id="8775879at2759"/>
<keyword evidence="3" id="KW-1185">Reference proteome</keyword>
<name>A0A8B6GPW2_MYTGA</name>
<proteinExistence type="predicted"/>
<protein>
    <submittedName>
        <fullName evidence="2">Uncharacterized protein</fullName>
    </submittedName>
</protein>
<evidence type="ECO:0000313" key="2">
    <source>
        <dbReference type="EMBL" id="VDI67261.1"/>
    </source>
</evidence>
<dbReference type="Proteomes" id="UP000596742">
    <property type="component" value="Unassembled WGS sequence"/>
</dbReference>
<accession>A0A8B6GPW2</accession>
<evidence type="ECO:0000256" key="1">
    <source>
        <dbReference type="SAM" id="MobiDB-lite"/>
    </source>
</evidence>
<dbReference type="EMBL" id="UYJE01008795">
    <property type="protein sequence ID" value="VDI67261.1"/>
    <property type="molecule type" value="Genomic_DNA"/>
</dbReference>
<comment type="caution">
    <text evidence="2">The sequence shown here is derived from an EMBL/GenBank/DDBJ whole genome shotgun (WGS) entry which is preliminary data.</text>
</comment>
<evidence type="ECO:0000313" key="3">
    <source>
        <dbReference type="Proteomes" id="UP000596742"/>
    </source>
</evidence>
<feature type="region of interest" description="Disordered" evidence="1">
    <location>
        <begin position="35"/>
        <end position="75"/>
    </location>
</feature>
<sequence length="128" mass="14477">MFRNSECFKDKLALAETGELAGSDDSTTTGVLELESKLPSKKYSGYHTPRQPSRSRNSKENRPDTPIVGISAPGTSNELQDKLVEFITRDQRINRSTPFCKYLETELDRSHDSCLDPTYEEITTMLNQ</sequence>
<gene>
    <name evidence="2" type="ORF">MGAL_10B078437</name>
</gene>